<dbReference type="Gene3D" id="1.10.10.10">
    <property type="entry name" value="Winged helix-like DNA-binding domain superfamily/Winged helix DNA-binding domain"/>
    <property type="match status" value="1"/>
</dbReference>
<dbReference type="STRING" id="400668.Mmwyl1_3027"/>
<name>A6VZQ9_MARMS</name>
<dbReference type="InterPro" id="IPR000835">
    <property type="entry name" value="HTH_MarR-typ"/>
</dbReference>
<dbReference type="InterPro" id="IPR036390">
    <property type="entry name" value="WH_DNA-bd_sf"/>
</dbReference>
<dbReference type="PRINTS" id="PR00598">
    <property type="entry name" value="HTHMARR"/>
</dbReference>
<dbReference type="KEGG" id="mmw:Mmwyl1_3027"/>
<gene>
    <name evidence="2" type="ordered locus">Mmwyl1_3027</name>
</gene>
<dbReference type="GO" id="GO:0003700">
    <property type="term" value="F:DNA-binding transcription factor activity"/>
    <property type="evidence" value="ECO:0007669"/>
    <property type="project" value="InterPro"/>
</dbReference>
<dbReference type="PANTHER" id="PTHR33164:SF89">
    <property type="entry name" value="MARR FAMILY REGULATORY PROTEIN"/>
    <property type="match status" value="1"/>
</dbReference>
<feature type="domain" description="HTH marR-type" evidence="1">
    <location>
        <begin position="29"/>
        <end position="162"/>
    </location>
</feature>
<dbReference type="PANTHER" id="PTHR33164">
    <property type="entry name" value="TRANSCRIPTIONAL REGULATOR, MARR FAMILY"/>
    <property type="match status" value="1"/>
</dbReference>
<evidence type="ECO:0000259" key="1">
    <source>
        <dbReference type="PROSITE" id="PS50995"/>
    </source>
</evidence>
<dbReference type="eggNOG" id="COG1846">
    <property type="taxonomic scope" value="Bacteria"/>
</dbReference>
<protein>
    <submittedName>
        <fullName evidence="2">Transcriptional regulator, MarR family</fullName>
    </submittedName>
</protein>
<dbReference type="PROSITE" id="PS50995">
    <property type="entry name" value="HTH_MARR_2"/>
    <property type="match status" value="1"/>
</dbReference>
<sequence>MLVHMTKNETYMADDTKKTDQAVDFGILNNLVGYRLRRAQMNFFSKFSEVCSDLGISPGLFAIIAIVERNPGLTQTAVAQALGNDRSAMVAAVDKLEKMDILERRPAINDRRSYALFMTEKGEKFFLTLSERVMEHEQIMAARLEGDNELDWLLKTLDTLSHG</sequence>
<evidence type="ECO:0000313" key="2">
    <source>
        <dbReference type="EMBL" id="ABR71938.1"/>
    </source>
</evidence>
<dbReference type="InterPro" id="IPR039422">
    <property type="entry name" value="MarR/SlyA-like"/>
</dbReference>
<proteinExistence type="predicted"/>
<dbReference type="InterPro" id="IPR036388">
    <property type="entry name" value="WH-like_DNA-bd_sf"/>
</dbReference>
<organism evidence="2">
    <name type="scientific">Marinomonas sp. (strain MWYL1)</name>
    <dbReference type="NCBI Taxonomy" id="400668"/>
    <lineage>
        <taxon>Bacteria</taxon>
        <taxon>Pseudomonadati</taxon>
        <taxon>Pseudomonadota</taxon>
        <taxon>Gammaproteobacteria</taxon>
        <taxon>Oceanospirillales</taxon>
        <taxon>Oceanospirillaceae</taxon>
        <taxon>Marinomonas</taxon>
    </lineage>
</organism>
<dbReference type="GO" id="GO:0006950">
    <property type="term" value="P:response to stress"/>
    <property type="evidence" value="ECO:0007669"/>
    <property type="project" value="TreeGrafter"/>
</dbReference>
<accession>A6VZQ9</accession>
<dbReference type="SUPFAM" id="SSF46785">
    <property type="entry name" value="Winged helix' DNA-binding domain"/>
    <property type="match status" value="1"/>
</dbReference>
<dbReference type="HOGENOM" id="CLU_083287_4_1_6"/>
<dbReference type="Pfam" id="PF12802">
    <property type="entry name" value="MarR_2"/>
    <property type="match status" value="1"/>
</dbReference>
<dbReference type="EMBL" id="CP000749">
    <property type="protein sequence ID" value="ABR71938.1"/>
    <property type="molecule type" value="Genomic_DNA"/>
</dbReference>
<dbReference type="SMART" id="SM00347">
    <property type="entry name" value="HTH_MARR"/>
    <property type="match status" value="1"/>
</dbReference>
<dbReference type="AlphaFoldDB" id="A6VZQ9"/>
<reference evidence="2" key="1">
    <citation type="submission" date="2007-06" db="EMBL/GenBank/DDBJ databases">
        <title>Complete sequence of Marinomonas sp. MWYL1.</title>
        <authorList>
            <consortium name="US DOE Joint Genome Institute"/>
            <person name="Copeland A."/>
            <person name="Lucas S."/>
            <person name="Lapidus A."/>
            <person name="Barry K."/>
            <person name="Glavina del Rio T."/>
            <person name="Dalin E."/>
            <person name="Tice H."/>
            <person name="Pitluck S."/>
            <person name="Kiss H."/>
            <person name="Brettin T."/>
            <person name="Bruce D."/>
            <person name="Detter J.C."/>
            <person name="Han C."/>
            <person name="Schmutz J."/>
            <person name="Larimer F."/>
            <person name="Land M."/>
            <person name="Hauser L."/>
            <person name="Kyrpides N."/>
            <person name="Kim E."/>
            <person name="Johnston A.W.B."/>
            <person name="Todd J.D."/>
            <person name="Rogers R."/>
            <person name="Wexler M."/>
            <person name="Bond P.L."/>
            <person name="Li Y."/>
            <person name="Richardson P."/>
        </authorList>
    </citation>
    <scope>NUCLEOTIDE SEQUENCE [LARGE SCALE GENOMIC DNA]</scope>
    <source>
        <strain evidence="2">MWYL1</strain>
    </source>
</reference>